<name>A0ABY3ZVH1_9STAP</name>
<dbReference type="GO" id="GO:0004519">
    <property type="term" value="F:endonuclease activity"/>
    <property type="evidence" value="ECO:0007669"/>
    <property type="project" value="UniProtKB-KW"/>
</dbReference>
<dbReference type="InterPro" id="IPR052021">
    <property type="entry name" value="Type-I_RS_S_subunit"/>
</dbReference>
<dbReference type="PANTHER" id="PTHR30408">
    <property type="entry name" value="TYPE-1 RESTRICTION ENZYME ECOKI SPECIFICITY PROTEIN"/>
    <property type="match status" value="1"/>
</dbReference>
<dbReference type="InterPro" id="IPR000055">
    <property type="entry name" value="Restrct_endonuc_typeI_TRD"/>
</dbReference>
<keyword evidence="6" id="KW-0540">Nuclease</keyword>
<feature type="domain" description="Type I restriction modification DNA specificity" evidence="5">
    <location>
        <begin position="48"/>
        <end position="199"/>
    </location>
</feature>
<proteinExistence type="inferred from homology"/>
<evidence type="ECO:0000256" key="1">
    <source>
        <dbReference type="ARBA" id="ARBA00010923"/>
    </source>
</evidence>
<organism evidence="6 7">
    <name type="scientific">Macrococcus armenti</name>
    <dbReference type="NCBI Taxonomy" id="2875764"/>
    <lineage>
        <taxon>Bacteria</taxon>
        <taxon>Bacillati</taxon>
        <taxon>Bacillota</taxon>
        <taxon>Bacilli</taxon>
        <taxon>Bacillales</taxon>
        <taxon>Staphylococcaceae</taxon>
        <taxon>Macrococcus</taxon>
    </lineage>
</organism>
<dbReference type="Proteomes" id="UP000830343">
    <property type="component" value="Chromosome"/>
</dbReference>
<feature type="coiled-coil region" evidence="4">
    <location>
        <begin position="181"/>
        <end position="208"/>
    </location>
</feature>
<evidence type="ECO:0000313" key="6">
    <source>
        <dbReference type="EMBL" id="UOB20898.1"/>
    </source>
</evidence>
<sequence>MTNQKEKRKVPELRFPEFSGEIQIDIINNYFENIRNGFVGTATPYYTDNKGIMYLQSNNIKNGKINDNNLIYVDREFHELHIKNQLKLNDLLMVQSGHAGDCAVVSQKYVNANCHALIIMTPNNKIDTKYLSYYLQSNKGKKKLNHYITGNTIKHILASEIKKLSFPVVSLKEQKKIGEFFSKLDRQIELEEKKLALLEEQKKGYMQKIFSQELRFKDENGEEYPEWEEFILKDYVNYSNGKALENEIDELGKYELINLNSISDKGKLKSSNKMTNSNTNLLEKDDLVIVLSDIAKGNLIGMTAIIPEDNKYVLNQRIGQLKLKDINKVKANYLTYYLNFKRNYFIKMSAGMSQININKDAVLNFSGTMPCYKEQIKIDLFLSSFENEMKYLELKIKVLKARKINLLNKLLL</sequence>
<evidence type="ECO:0000256" key="4">
    <source>
        <dbReference type="SAM" id="Coils"/>
    </source>
</evidence>
<keyword evidence="6" id="KW-0378">Hydrolase</keyword>
<keyword evidence="7" id="KW-1185">Reference proteome</keyword>
<evidence type="ECO:0000259" key="5">
    <source>
        <dbReference type="Pfam" id="PF01420"/>
    </source>
</evidence>
<dbReference type="EMBL" id="CP094348">
    <property type="protein sequence ID" value="UOB20898.1"/>
    <property type="molecule type" value="Genomic_DNA"/>
</dbReference>
<reference evidence="6" key="1">
    <citation type="submission" date="2022-03" db="EMBL/GenBank/DDBJ databases">
        <authorList>
            <person name="Vrbovska V."/>
            <person name="Kovarovic V."/>
            <person name="Botka T."/>
            <person name="Pantucek R."/>
        </authorList>
    </citation>
    <scope>NUCLEOTIDE SEQUENCE</scope>
    <source>
        <strain evidence="6">CCM 2609</strain>
    </source>
</reference>
<protein>
    <submittedName>
        <fullName evidence="6">Restriction endonuclease subunit S</fullName>
    </submittedName>
</protein>
<dbReference type="Gene3D" id="1.10.287.1120">
    <property type="entry name" value="Bipartite methylase S protein"/>
    <property type="match status" value="1"/>
</dbReference>
<keyword evidence="6" id="KW-0255">Endonuclease</keyword>
<evidence type="ECO:0000313" key="7">
    <source>
        <dbReference type="Proteomes" id="UP000830343"/>
    </source>
</evidence>
<accession>A0ABY3ZVH1</accession>
<dbReference type="PANTHER" id="PTHR30408:SF12">
    <property type="entry name" value="TYPE I RESTRICTION ENZYME MJAVIII SPECIFICITY SUBUNIT"/>
    <property type="match status" value="1"/>
</dbReference>
<dbReference type="Gene3D" id="3.90.220.20">
    <property type="entry name" value="DNA methylase specificity domains"/>
    <property type="match status" value="2"/>
</dbReference>
<keyword evidence="4" id="KW-0175">Coiled coil</keyword>
<comment type="similarity">
    <text evidence="1">Belongs to the type-I restriction system S methylase family.</text>
</comment>
<dbReference type="SUPFAM" id="SSF116734">
    <property type="entry name" value="DNA methylase specificity domain"/>
    <property type="match status" value="2"/>
</dbReference>
<reference evidence="6" key="2">
    <citation type="submission" date="2022-04" db="EMBL/GenBank/DDBJ databases">
        <title>Antimicrobial genetic elements in methicillin-resistant Macrococcus armenti.</title>
        <authorList>
            <person name="Keller J.E."/>
            <person name="Schwendener S."/>
            <person name="Pantucek R."/>
            <person name="Perreten V."/>
        </authorList>
    </citation>
    <scope>NUCLEOTIDE SEQUENCE</scope>
    <source>
        <strain evidence="6">CCM 2609</strain>
    </source>
</reference>
<keyword evidence="2" id="KW-0680">Restriction system</keyword>
<dbReference type="Pfam" id="PF01420">
    <property type="entry name" value="Methylase_S"/>
    <property type="match status" value="2"/>
</dbReference>
<evidence type="ECO:0000256" key="2">
    <source>
        <dbReference type="ARBA" id="ARBA00022747"/>
    </source>
</evidence>
<feature type="domain" description="Type I restriction modification DNA specificity" evidence="5">
    <location>
        <begin position="226"/>
        <end position="393"/>
    </location>
</feature>
<dbReference type="InterPro" id="IPR044946">
    <property type="entry name" value="Restrct_endonuc_typeI_TRD_sf"/>
</dbReference>
<keyword evidence="3" id="KW-0238">DNA-binding</keyword>
<gene>
    <name evidence="6" type="ORF">MRZ06_02120</name>
</gene>
<evidence type="ECO:0000256" key="3">
    <source>
        <dbReference type="ARBA" id="ARBA00023125"/>
    </source>
</evidence>